<dbReference type="Pfam" id="PF21096">
    <property type="entry name" value="RecA_C"/>
    <property type="match status" value="1"/>
</dbReference>
<dbReference type="EMBL" id="CAJOBA010001311">
    <property type="protein sequence ID" value="CAF3588663.1"/>
    <property type="molecule type" value="Genomic_DNA"/>
</dbReference>
<dbReference type="AlphaFoldDB" id="A0A8S2D4U0"/>
<dbReference type="InterPro" id="IPR003593">
    <property type="entry name" value="AAA+_ATPase"/>
</dbReference>
<dbReference type="Gene3D" id="3.40.50.300">
    <property type="entry name" value="P-loop containing nucleotide triphosphate hydrolases"/>
    <property type="match status" value="1"/>
</dbReference>
<dbReference type="InterPro" id="IPR049428">
    <property type="entry name" value="RecA-like_N"/>
</dbReference>
<dbReference type="Pfam" id="PF00154">
    <property type="entry name" value="RecA_N"/>
    <property type="match status" value="1"/>
</dbReference>
<keyword evidence="5 7" id="KW-0233">DNA recombination</keyword>
<dbReference type="EMBL" id="CAJNOK010001311">
    <property type="protein sequence ID" value="CAF0805043.1"/>
    <property type="molecule type" value="Genomic_DNA"/>
</dbReference>
<evidence type="ECO:0000259" key="9">
    <source>
        <dbReference type="PROSITE" id="PS50163"/>
    </source>
</evidence>
<dbReference type="GO" id="GO:0006310">
    <property type="term" value="P:DNA recombination"/>
    <property type="evidence" value="ECO:0007669"/>
    <property type="project" value="UniProtKB-KW"/>
</dbReference>
<keyword evidence="7" id="KW-0227">DNA damage</keyword>
<keyword evidence="3 6" id="KW-0067">ATP-binding</keyword>
<proteinExistence type="inferred from homology"/>
<dbReference type="InterPro" id="IPR020588">
    <property type="entry name" value="RecA_ATP-bd"/>
</dbReference>
<protein>
    <recommendedName>
        <fullName evidence="13">Recombinase A</fullName>
    </recommendedName>
</protein>
<feature type="domain" description="RecA family profile 1" evidence="8">
    <location>
        <begin position="52"/>
        <end position="211"/>
    </location>
</feature>
<dbReference type="InterPro" id="IPR013765">
    <property type="entry name" value="DNA_recomb/repair_RecA"/>
</dbReference>
<dbReference type="PANTHER" id="PTHR45900">
    <property type="entry name" value="RECA"/>
    <property type="match status" value="1"/>
</dbReference>
<dbReference type="InterPro" id="IPR049261">
    <property type="entry name" value="RecA-like_C"/>
</dbReference>
<dbReference type="HAMAP" id="MF_00268">
    <property type="entry name" value="RecA"/>
    <property type="match status" value="1"/>
</dbReference>
<dbReference type="InterPro" id="IPR020587">
    <property type="entry name" value="RecA_monomer-monomer_interface"/>
</dbReference>
<evidence type="ECO:0000256" key="4">
    <source>
        <dbReference type="ARBA" id="ARBA00023125"/>
    </source>
</evidence>
<evidence type="ECO:0000256" key="6">
    <source>
        <dbReference type="RuleBase" id="RU003422"/>
    </source>
</evidence>
<evidence type="ECO:0000256" key="7">
    <source>
        <dbReference type="RuleBase" id="RU004527"/>
    </source>
</evidence>
<dbReference type="InterPro" id="IPR023400">
    <property type="entry name" value="RecA_C_sf"/>
</dbReference>
<reference evidence="10" key="1">
    <citation type="submission" date="2021-02" db="EMBL/GenBank/DDBJ databases">
        <authorList>
            <person name="Nowell W R."/>
        </authorList>
    </citation>
    <scope>NUCLEOTIDE SEQUENCE</scope>
</reference>
<evidence type="ECO:0000256" key="5">
    <source>
        <dbReference type="ARBA" id="ARBA00023172"/>
    </source>
</evidence>
<dbReference type="CDD" id="cd00983">
    <property type="entry name" value="RecA"/>
    <property type="match status" value="1"/>
</dbReference>
<dbReference type="SMART" id="SM00382">
    <property type="entry name" value="AAA"/>
    <property type="match status" value="1"/>
</dbReference>
<dbReference type="Proteomes" id="UP000677228">
    <property type="component" value="Unassembled WGS sequence"/>
</dbReference>
<dbReference type="PROSITE" id="PS50162">
    <property type="entry name" value="RECA_2"/>
    <property type="match status" value="1"/>
</dbReference>
<dbReference type="GO" id="GO:0006281">
    <property type="term" value="P:DNA repair"/>
    <property type="evidence" value="ECO:0007669"/>
    <property type="project" value="InterPro"/>
</dbReference>
<dbReference type="GO" id="GO:0005829">
    <property type="term" value="C:cytosol"/>
    <property type="evidence" value="ECO:0007669"/>
    <property type="project" value="TreeGrafter"/>
</dbReference>
<dbReference type="GO" id="GO:0003697">
    <property type="term" value="F:single-stranded DNA binding"/>
    <property type="evidence" value="ECO:0007669"/>
    <property type="project" value="InterPro"/>
</dbReference>
<dbReference type="PANTHER" id="PTHR45900:SF1">
    <property type="entry name" value="MITOCHONDRIAL DNA REPAIR PROTEIN RECA HOMOLOG-RELATED"/>
    <property type="match status" value="1"/>
</dbReference>
<keyword evidence="4 7" id="KW-0238">DNA-binding</keyword>
<dbReference type="PROSITE" id="PS50163">
    <property type="entry name" value="RECA_3"/>
    <property type="match status" value="1"/>
</dbReference>
<evidence type="ECO:0000259" key="8">
    <source>
        <dbReference type="PROSITE" id="PS50162"/>
    </source>
</evidence>
<feature type="domain" description="RecA family profile 2" evidence="9">
    <location>
        <begin position="216"/>
        <end position="289"/>
    </location>
</feature>
<name>A0A8S2D4U0_9BILA</name>
<comment type="similarity">
    <text evidence="1 6">Belongs to the RecA family.</text>
</comment>
<gene>
    <name evidence="10" type="ORF">OVA965_LOCUS4852</name>
    <name evidence="11" type="ORF">TMI583_LOCUS4850</name>
</gene>
<dbReference type="SUPFAM" id="SSF52540">
    <property type="entry name" value="P-loop containing nucleoside triphosphate hydrolases"/>
    <property type="match status" value="1"/>
</dbReference>
<evidence type="ECO:0008006" key="13">
    <source>
        <dbReference type="Google" id="ProtNLM"/>
    </source>
</evidence>
<evidence type="ECO:0000313" key="12">
    <source>
        <dbReference type="Proteomes" id="UP000677228"/>
    </source>
</evidence>
<dbReference type="SUPFAM" id="SSF54752">
    <property type="entry name" value="RecA protein, C-terminal domain"/>
    <property type="match status" value="1"/>
</dbReference>
<evidence type="ECO:0000256" key="2">
    <source>
        <dbReference type="ARBA" id="ARBA00022741"/>
    </source>
</evidence>
<keyword evidence="2 6" id="KW-0547">Nucleotide-binding</keyword>
<dbReference type="GO" id="GO:0140664">
    <property type="term" value="F:ATP-dependent DNA damage sensor activity"/>
    <property type="evidence" value="ECO:0007669"/>
    <property type="project" value="InterPro"/>
</dbReference>
<comment type="caution">
    <text evidence="10">The sequence shown here is derived from an EMBL/GenBank/DDBJ whole genome shotgun (WGS) entry which is preliminary data.</text>
</comment>
<accession>A0A8S2D4U0</accession>
<dbReference type="Proteomes" id="UP000682733">
    <property type="component" value="Unassembled WGS sequence"/>
</dbReference>
<dbReference type="InterPro" id="IPR027417">
    <property type="entry name" value="P-loop_NTPase"/>
</dbReference>
<evidence type="ECO:0000256" key="3">
    <source>
        <dbReference type="ARBA" id="ARBA00022840"/>
    </source>
</evidence>
<dbReference type="GO" id="GO:0005524">
    <property type="term" value="F:ATP binding"/>
    <property type="evidence" value="ECO:0007669"/>
    <property type="project" value="UniProtKB-KW"/>
</dbReference>
<evidence type="ECO:0000313" key="11">
    <source>
        <dbReference type="EMBL" id="CAF3588663.1"/>
    </source>
</evidence>
<dbReference type="PRINTS" id="PR00142">
    <property type="entry name" value="RECA"/>
</dbReference>
<dbReference type="NCBIfam" id="TIGR02012">
    <property type="entry name" value="tigrfam_recA"/>
    <property type="match status" value="1"/>
</dbReference>
<sequence>MSKSRSKLIVANYPSMENKMESVSVIEQAIKDIQRQFGKGALLRLEGEAIESVPVISTGSVNLNAAIGVGGYPKGRITEIFGPESAGKTTLALHAVLECQKAGGRAAFIDAEHALDVKYARSLGIKLDELLVSQPQSGEQALQIVEALAKTEAIDLVVVDSVAALVPQAELDGEIGDVQIGGHARLMSKSLRILNGSISRSQMALVFINQLREKVGIIFGNPEITTGGRSLKFYASLRLEVRKDSLIKDGAETLGLKSKVTVVKNKLASPFGIAYVNIYFGKGFDYSSEIIDFGITYGIIEKAGTWYSYRETRLGQGKMQVRRFFDENPVLYRDIEHDVLARVASPAPAS</sequence>
<dbReference type="FunFam" id="3.40.50.300:FF:000087">
    <property type="entry name" value="Recombinase RecA"/>
    <property type="match status" value="1"/>
</dbReference>
<evidence type="ECO:0000256" key="1">
    <source>
        <dbReference type="ARBA" id="ARBA00009391"/>
    </source>
</evidence>
<organism evidence="10 12">
    <name type="scientific">Didymodactylos carnosus</name>
    <dbReference type="NCBI Taxonomy" id="1234261"/>
    <lineage>
        <taxon>Eukaryota</taxon>
        <taxon>Metazoa</taxon>
        <taxon>Spiralia</taxon>
        <taxon>Gnathifera</taxon>
        <taxon>Rotifera</taxon>
        <taxon>Eurotatoria</taxon>
        <taxon>Bdelloidea</taxon>
        <taxon>Philodinida</taxon>
        <taxon>Philodinidae</taxon>
        <taxon>Didymodactylos</taxon>
    </lineage>
</organism>
<evidence type="ECO:0000313" key="10">
    <source>
        <dbReference type="EMBL" id="CAF0805043.1"/>
    </source>
</evidence>